<sequence length="88" mass="10324">MRPYDTKPLSTTEFRLYKIILETRKEAMHRKPIATLATRNTNAFKRQCLPISIKLRREIILAKRLNRATICSRCSVRAQSRFLNESST</sequence>
<dbReference type="Proteomes" id="UP000276133">
    <property type="component" value="Unassembled WGS sequence"/>
</dbReference>
<accession>A0A3M7QQD5</accession>
<dbReference type="AlphaFoldDB" id="A0A3M7QQD5"/>
<protein>
    <submittedName>
        <fullName evidence="1">Uncharacterized protein</fullName>
    </submittedName>
</protein>
<comment type="caution">
    <text evidence="1">The sequence shown here is derived from an EMBL/GenBank/DDBJ whole genome shotgun (WGS) entry which is preliminary data.</text>
</comment>
<proteinExistence type="predicted"/>
<name>A0A3M7QQD5_BRAPC</name>
<evidence type="ECO:0000313" key="1">
    <source>
        <dbReference type="EMBL" id="RNA13552.1"/>
    </source>
</evidence>
<evidence type="ECO:0000313" key="2">
    <source>
        <dbReference type="Proteomes" id="UP000276133"/>
    </source>
</evidence>
<organism evidence="1 2">
    <name type="scientific">Brachionus plicatilis</name>
    <name type="common">Marine rotifer</name>
    <name type="synonym">Brachionus muelleri</name>
    <dbReference type="NCBI Taxonomy" id="10195"/>
    <lineage>
        <taxon>Eukaryota</taxon>
        <taxon>Metazoa</taxon>
        <taxon>Spiralia</taxon>
        <taxon>Gnathifera</taxon>
        <taxon>Rotifera</taxon>
        <taxon>Eurotatoria</taxon>
        <taxon>Monogononta</taxon>
        <taxon>Pseudotrocha</taxon>
        <taxon>Ploima</taxon>
        <taxon>Brachionidae</taxon>
        <taxon>Brachionus</taxon>
    </lineage>
</organism>
<dbReference type="EMBL" id="REGN01005381">
    <property type="protein sequence ID" value="RNA13552.1"/>
    <property type="molecule type" value="Genomic_DNA"/>
</dbReference>
<keyword evidence="2" id="KW-1185">Reference proteome</keyword>
<gene>
    <name evidence="1" type="ORF">BpHYR1_016129</name>
</gene>
<reference evidence="1 2" key="1">
    <citation type="journal article" date="2018" name="Sci. Rep.">
        <title>Genomic signatures of local adaptation to the degree of environmental predictability in rotifers.</title>
        <authorList>
            <person name="Franch-Gras L."/>
            <person name="Hahn C."/>
            <person name="Garcia-Roger E.M."/>
            <person name="Carmona M.J."/>
            <person name="Serra M."/>
            <person name="Gomez A."/>
        </authorList>
    </citation>
    <scope>NUCLEOTIDE SEQUENCE [LARGE SCALE GENOMIC DNA]</scope>
    <source>
        <strain evidence="1">HYR1</strain>
    </source>
</reference>